<comment type="caution">
    <text evidence="1">The sequence shown here is derived from an EMBL/GenBank/DDBJ whole genome shotgun (WGS) entry which is preliminary data.</text>
</comment>
<evidence type="ECO:0000313" key="1">
    <source>
        <dbReference type="EMBL" id="GAI24965.1"/>
    </source>
</evidence>
<dbReference type="EMBL" id="BARV01018903">
    <property type="protein sequence ID" value="GAI24965.1"/>
    <property type="molecule type" value="Genomic_DNA"/>
</dbReference>
<reference evidence="1" key="1">
    <citation type="journal article" date="2014" name="Front. Microbiol.">
        <title>High frequency of phylogenetically diverse reductive dehalogenase-homologous genes in deep subseafloor sedimentary metagenomes.</title>
        <authorList>
            <person name="Kawai M."/>
            <person name="Futagami T."/>
            <person name="Toyoda A."/>
            <person name="Takaki Y."/>
            <person name="Nishi S."/>
            <person name="Hori S."/>
            <person name="Arai W."/>
            <person name="Tsubouchi T."/>
            <person name="Morono Y."/>
            <person name="Uchiyama I."/>
            <person name="Ito T."/>
            <person name="Fujiyama A."/>
            <person name="Inagaki F."/>
            <person name="Takami H."/>
        </authorList>
    </citation>
    <scope>NUCLEOTIDE SEQUENCE</scope>
    <source>
        <strain evidence="1">Expedition CK06-06</strain>
    </source>
</reference>
<gene>
    <name evidence="1" type="ORF">S06H3_31877</name>
</gene>
<organism evidence="1">
    <name type="scientific">marine sediment metagenome</name>
    <dbReference type="NCBI Taxonomy" id="412755"/>
    <lineage>
        <taxon>unclassified sequences</taxon>
        <taxon>metagenomes</taxon>
        <taxon>ecological metagenomes</taxon>
    </lineage>
</organism>
<protein>
    <submittedName>
        <fullName evidence="1">Uncharacterized protein</fullName>
    </submittedName>
</protein>
<accession>X1NDX4</accession>
<sequence length="169" mass="17908">MPALRYTALAVGAPRTYATEKRNAKVRPTLIMVDNTGLRGTHTGPISLTIMYDANAQFVAGELVDFTINNVTDGSSGVITANTVNTVTVASLAGGADDQWDTNDVYSISRAAPLAPDDRTITIRDSFTPAVTNGVPAPVPAQNIDRLTFTVVVTGCASLRDELKDIEIL</sequence>
<proteinExistence type="predicted"/>
<name>X1NDX4_9ZZZZ</name>
<feature type="non-terminal residue" evidence="1">
    <location>
        <position position="169"/>
    </location>
</feature>
<dbReference type="AlphaFoldDB" id="X1NDX4"/>